<evidence type="ECO:0000256" key="1">
    <source>
        <dbReference type="ARBA" id="ARBA00022676"/>
    </source>
</evidence>
<accession>A0A1M4UQC4</accession>
<keyword evidence="2 4" id="KW-0808">Transferase</keyword>
<dbReference type="Pfam" id="PF00534">
    <property type="entry name" value="Glycos_transf_1"/>
    <property type="match status" value="1"/>
</dbReference>
<dbReference type="STRING" id="366533.SAMN05444339_101812"/>
<organism evidence="4 5">
    <name type="scientific">Loktanella atrilutea</name>
    <dbReference type="NCBI Taxonomy" id="366533"/>
    <lineage>
        <taxon>Bacteria</taxon>
        <taxon>Pseudomonadati</taxon>
        <taxon>Pseudomonadota</taxon>
        <taxon>Alphaproteobacteria</taxon>
        <taxon>Rhodobacterales</taxon>
        <taxon>Roseobacteraceae</taxon>
        <taxon>Loktanella</taxon>
    </lineage>
</organism>
<evidence type="ECO:0000256" key="2">
    <source>
        <dbReference type="ARBA" id="ARBA00022679"/>
    </source>
</evidence>
<dbReference type="RefSeq" id="WP_072855863.1">
    <property type="nucleotide sequence ID" value="NZ_FQUE01000001.1"/>
</dbReference>
<dbReference type="SUPFAM" id="SSF53756">
    <property type="entry name" value="UDP-Glycosyltransferase/glycogen phosphorylase"/>
    <property type="match status" value="1"/>
</dbReference>
<protein>
    <submittedName>
        <fullName evidence="4">Glycosyltransferase involved in cell wall bisynthesis</fullName>
    </submittedName>
</protein>
<gene>
    <name evidence="4" type="ORF">SAMN05444339_101812</name>
</gene>
<sequence>MNVAPTTTRKALNICHYLPGGTESGGGIGRLVGYIKFADGQADHRVIDTRGTRFSPATSALRLAHALCAMAVSRVTAPQTVHHIHVAGRGSTRRKLILTAWARALGCTHLLHLHDYDYATDLAARSPRQLRAIRRMFAGADGVLVLGQRDRRTVFNLLGHGTDKVTVLHNAVPDPGPAVAVPQTGAAPVRLLFLGQLGPRKGVPELLRALADPALAALPWQAVLAGDGPVATYRAEAAALGLSDRVTLTGWLNAAQVDALCRRFDILVLPSHGEGMAMAVLEGLAHGLAVVTTPVGAHGEVLTNGITGVFVPVGDVTALAATLARLIADGTERAALSRAGRAHYLQYFSIAAYTAHLDQIYRATAEQACTTRDLQRGAA</sequence>
<dbReference type="GO" id="GO:0016757">
    <property type="term" value="F:glycosyltransferase activity"/>
    <property type="evidence" value="ECO:0007669"/>
    <property type="project" value="UniProtKB-KW"/>
</dbReference>
<name>A0A1M4UQC4_LOKAT</name>
<proteinExistence type="predicted"/>
<dbReference type="Proteomes" id="UP000183987">
    <property type="component" value="Unassembled WGS sequence"/>
</dbReference>
<evidence type="ECO:0000313" key="5">
    <source>
        <dbReference type="Proteomes" id="UP000183987"/>
    </source>
</evidence>
<dbReference type="InterPro" id="IPR001296">
    <property type="entry name" value="Glyco_trans_1"/>
</dbReference>
<dbReference type="CDD" id="cd03801">
    <property type="entry name" value="GT4_PimA-like"/>
    <property type="match status" value="1"/>
</dbReference>
<dbReference type="EMBL" id="FQUE01000001">
    <property type="protein sequence ID" value="SHE58803.1"/>
    <property type="molecule type" value="Genomic_DNA"/>
</dbReference>
<dbReference type="PANTHER" id="PTHR12526">
    <property type="entry name" value="GLYCOSYLTRANSFERASE"/>
    <property type="match status" value="1"/>
</dbReference>
<keyword evidence="5" id="KW-1185">Reference proteome</keyword>
<keyword evidence="1" id="KW-0328">Glycosyltransferase</keyword>
<dbReference type="OrthoDB" id="9790710at2"/>
<dbReference type="PANTHER" id="PTHR12526:SF510">
    <property type="entry name" value="D-INOSITOL 3-PHOSPHATE GLYCOSYLTRANSFERASE"/>
    <property type="match status" value="1"/>
</dbReference>
<dbReference type="Gene3D" id="3.40.50.2000">
    <property type="entry name" value="Glycogen Phosphorylase B"/>
    <property type="match status" value="2"/>
</dbReference>
<dbReference type="AlphaFoldDB" id="A0A1M4UQC4"/>
<evidence type="ECO:0000259" key="3">
    <source>
        <dbReference type="Pfam" id="PF00534"/>
    </source>
</evidence>
<evidence type="ECO:0000313" key="4">
    <source>
        <dbReference type="EMBL" id="SHE58803.1"/>
    </source>
</evidence>
<feature type="domain" description="Glycosyl transferase family 1" evidence="3">
    <location>
        <begin position="190"/>
        <end position="342"/>
    </location>
</feature>
<reference evidence="5" key="1">
    <citation type="submission" date="2016-11" db="EMBL/GenBank/DDBJ databases">
        <authorList>
            <person name="Varghese N."/>
            <person name="Submissions S."/>
        </authorList>
    </citation>
    <scope>NUCLEOTIDE SEQUENCE [LARGE SCALE GENOMIC DNA]</scope>
    <source>
        <strain evidence="5">DSM 29326</strain>
    </source>
</reference>